<protein>
    <recommendedName>
        <fullName evidence="10">Bifunctional purine biosynthesis protein PurH</fullName>
    </recommendedName>
    <domain>
        <recommendedName>
            <fullName evidence="10">Phosphoribosylaminoimidazolecarboxamide formyltransferase</fullName>
            <ecNumber evidence="10">2.1.2.3</ecNumber>
        </recommendedName>
        <alternativeName>
            <fullName evidence="10">AICAR transformylase</fullName>
        </alternativeName>
    </domain>
    <domain>
        <recommendedName>
            <fullName evidence="10">IMP cyclohydrolase</fullName>
            <ecNumber evidence="10">3.5.4.10</ecNumber>
        </recommendedName>
        <alternativeName>
            <fullName evidence="10">ATIC</fullName>
        </alternativeName>
        <alternativeName>
            <fullName evidence="10">IMP synthase</fullName>
        </alternativeName>
        <alternativeName>
            <fullName evidence="10">Inosinicase</fullName>
        </alternativeName>
    </domain>
</protein>
<dbReference type="Gene3D" id="3.40.140.20">
    <property type="match status" value="2"/>
</dbReference>
<dbReference type="OrthoDB" id="9802065at2"/>
<dbReference type="PANTHER" id="PTHR11692:SF0">
    <property type="entry name" value="BIFUNCTIONAL PURINE BIOSYNTHESIS PROTEIN ATIC"/>
    <property type="match status" value="1"/>
</dbReference>
<dbReference type="InterPro" id="IPR036914">
    <property type="entry name" value="MGS-like_dom_sf"/>
</dbReference>
<evidence type="ECO:0000256" key="9">
    <source>
        <dbReference type="ARBA" id="ARBA00050687"/>
    </source>
</evidence>
<dbReference type="SUPFAM" id="SSF52335">
    <property type="entry name" value="Methylglyoxal synthase-like"/>
    <property type="match status" value="1"/>
</dbReference>
<evidence type="ECO:0000256" key="5">
    <source>
        <dbReference type="ARBA" id="ARBA00022755"/>
    </source>
</evidence>
<evidence type="ECO:0000313" key="13">
    <source>
        <dbReference type="Proteomes" id="UP000006804"/>
    </source>
</evidence>
<keyword evidence="4 10" id="KW-0808">Transferase</keyword>
<evidence type="ECO:0000256" key="3">
    <source>
        <dbReference type="ARBA" id="ARBA00007667"/>
    </source>
</evidence>
<comment type="catalytic activity">
    <reaction evidence="8 10">
        <text>(6R)-10-formyltetrahydrofolate + 5-amino-1-(5-phospho-beta-D-ribosyl)imidazole-4-carboxamide = 5-formamido-1-(5-phospho-D-ribosyl)imidazole-4-carboxamide + (6S)-5,6,7,8-tetrahydrofolate</text>
        <dbReference type="Rhea" id="RHEA:22192"/>
        <dbReference type="ChEBI" id="CHEBI:57453"/>
        <dbReference type="ChEBI" id="CHEBI:58467"/>
        <dbReference type="ChEBI" id="CHEBI:58475"/>
        <dbReference type="ChEBI" id="CHEBI:195366"/>
        <dbReference type="EC" id="2.1.2.3"/>
    </reaction>
</comment>
<accession>F7YWW3</accession>
<dbReference type="GO" id="GO:0006189">
    <property type="term" value="P:'de novo' IMP biosynthetic process"/>
    <property type="evidence" value="ECO:0007669"/>
    <property type="project" value="UniProtKB-UniRule"/>
</dbReference>
<dbReference type="FunFam" id="3.40.140.20:FF:000001">
    <property type="entry name" value="Bifunctional purine biosynthesis protein PurH"/>
    <property type="match status" value="1"/>
</dbReference>
<dbReference type="CDD" id="cd01421">
    <property type="entry name" value="IMPCH"/>
    <property type="match status" value="1"/>
</dbReference>
<comment type="pathway">
    <text evidence="1 10">Purine metabolism; IMP biosynthesis via de novo pathway; IMP from 5-formamido-1-(5-phospho-D-ribosyl)imidazole-4-carboxamide: step 1/1.</text>
</comment>
<evidence type="ECO:0000256" key="6">
    <source>
        <dbReference type="ARBA" id="ARBA00022801"/>
    </source>
</evidence>
<evidence type="ECO:0000256" key="10">
    <source>
        <dbReference type="HAMAP-Rule" id="MF_00139"/>
    </source>
</evidence>
<dbReference type="InterPro" id="IPR016193">
    <property type="entry name" value="Cytidine_deaminase-like"/>
</dbReference>
<dbReference type="InterPro" id="IPR024051">
    <property type="entry name" value="AICAR_Tfase_dup_dom_sf"/>
</dbReference>
<dbReference type="GO" id="GO:0003937">
    <property type="term" value="F:IMP cyclohydrolase activity"/>
    <property type="evidence" value="ECO:0007669"/>
    <property type="project" value="UniProtKB-UniRule"/>
</dbReference>
<organism evidence="12 13">
    <name type="scientific">Pseudothermotoga thermarum DSM 5069</name>
    <dbReference type="NCBI Taxonomy" id="688269"/>
    <lineage>
        <taxon>Bacteria</taxon>
        <taxon>Thermotogati</taxon>
        <taxon>Thermotogota</taxon>
        <taxon>Thermotogae</taxon>
        <taxon>Thermotogales</taxon>
        <taxon>Thermotogaceae</taxon>
        <taxon>Pseudothermotoga</taxon>
    </lineage>
</organism>
<feature type="domain" description="MGS-like" evidence="11">
    <location>
        <begin position="1"/>
        <end position="144"/>
    </location>
</feature>
<dbReference type="Pfam" id="PF02142">
    <property type="entry name" value="MGS"/>
    <property type="match status" value="1"/>
</dbReference>
<dbReference type="FunFam" id="3.40.140.20:FF:000002">
    <property type="entry name" value="Bifunctional purine biosynthesis protein PurH"/>
    <property type="match status" value="1"/>
</dbReference>
<dbReference type="PROSITE" id="PS51855">
    <property type="entry name" value="MGS"/>
    <property type="match status" value="1"/>
</dbReference>
<dbReference type="GO" id="GO:0004643">
    <property type="term" value="F:phosphoribosylaminoimidazolecarboxamide formyltransferase activity"/>
    <property type="evidence" value="ECO:0007669"/>
    <property type="project" value="UniProtKB-UniRule"/>
</dbReference>
<evidence type="ECO:0000313" key="12">
    <source>
        <dbReference type="EMBL" id="AEH50555.1"/>
    </source>
</evidence>
<evidence type="ECO:0000256" key="2">
    <source>
        <dbReference type="ARBA" id="ARBA00004954"/>
    </source>
</evidence>
<dbReference type="GO" id="GO:0005829">
    <property type="term" value="C:cytosol"/>
    <property type="evidence" value="ECO:0007669"/>
    <property type="project" value="TreeGrafter"/>
</dbReference>
<name>F7YWW3_9THEM</name>
<dbReference type="RefSeq" id="WP_013931778.1">
    <property type="nucleotide sequence ID" value="NC_015707.1"/>
</dbReference>
<dbReference type="Gene3D" id="3.40.50.1380">
    <property type="entry name" value="Methylglyoxal synthase-like domain"/>
    <property type="match status" value="1"/>
</dbReference>
<dbReference type="FunFam" id="3.40.50.1380:FF:000001">
    <property type="entry name" value="Bifunctional purine biosynthesis protein PurH"/>
    <property type="match status" value="1"/>
</dbReference>
<evidence type="ECO:0000259" key="11">
    <source>
        <dbReference type="PROSITE" id="PS51855"/>
    </source>
</evidence>
<dbReference type="HAMAP" id="MF_00139">
    <property type="entry name" value="PurH"/>
    <property type="match status" value="1"/>
</dbReference>
<comment type="similarity">
    <text evidence="3 10">Belongs to the PurH family.</text>
</comment>
<dbReference type="STRING" id="688269.Theth_0462"/>
<comment type="domain">
    <text evidence="10">The IMP cyclohydrolase activity resides in the N-terminal region.</text>
</comment>
<dbReference type="NCBIfam" id="TIGR00355">
    <property type="entry name" value="purH"/>
    <property type="match status" value="1"/>
</dbReference>
<keyword evidence="13" id="KW-1185">Reference proteome</keyword>
<dbReference type="EMBL" id="CP002351">
    <property type="protein sequence ID" value="AEH50555.1"/>
    <property type="molecule type" value="Genomic_DNA"/>
</dbReference>
<dbReference type="eggNOG" id="COG0138">
    <property type="taxonomic scope" value="Bacteria"/>
</dbReference>
<dbReference type="PATRIC" id="fig|688269.3.peg.474"/>
<dbReference type="AlphaFoldDB" id="F7YWW3"/>
<comment type="catalytic activity">
    <reaction evidence="9 10">
        <text>IMP + H2O = 5-formamido-1-(5-phospho-D-ribosyl)imidazole-4-carboxamide</text>
        <dbReference type="Rhea" id="RHEA:18445"/>
        <dbReference type="ChEBI" id="CHEBI:15377"/>
        <dbReference type="ChEBI" id="CHEBI:58053"/>
        <dbReference type="ChEBI" id="CHEBI:58467"/>
        <dbReference type="EC" id="3.5.4.10"/>
    </reaction>
</comment>
<dbReference type="EC" id="3.5.4.10" evidence="10"/>
<keyword evidence="7 10" id="KW-0511">Multifunctional enzyme</keyword>
<dbReference type="KEGG" id="tta:Theth_0462"/>
<dbReference type="EC" id="2.1.2.3" evidence="10"/>
<dbReference type="SMART" id="SM00851">
    <property type="entry name" value="MGS"/>
    <property type="match status" value="1"/>
</dbReference>
<sequence length="507" mass="56632">MVKRALISVYDKTSLLDFAKFLFEQNVEIISSGGTARFLKENGIPVKTVEEITGFPEILEGRVKTLHPKIHGAILADRSKPLHLQQLEQLGIETIDMVVVNLYPFEKMYIANASDEEMIENIDIGGPTLIRAAAKNYKNVAIVCDPKDYPIVVDEIKQYGEVRLETRLKLAQKAFELTSYYDSIVARYFRDKTKEIFPEFLTLGFKLHQTLRYGENPHQMAAAYVDLRYEGTIMDTTQLWGKELSFNNIADADAALSIVKEFTQPCAVGVKHTNPCGVACGETLLEAFEKMYEADPISIFGGIVALNRTVDEKTAEKMSQIFLEVVIAPDYDPKALEILMKKKNLRILKVKIDRLNQNELDLRKVSGGLLVQTPDSTDYNELRCVTKREPTPQELEDLLFAWKVVKHVKSNAIVLAKNLATVGIGAGQVNRLWPTEHCVRIAGPKANGAVLASDAFFPFPDAVEVAAKAGVTAIIQPGGSIRDEEVIKVANEYNIAMIFTGTRHFKH</sequence>
<proteinExistence type="inferred from homology"/>
<dbReference type="UniPathway" id="UPA00074">
    <property type="reaction ID" value="UER00133"/>
</dbReference>
<dbReference type="PANTHER" id="PTHR11692">
    <property type="entry name" value="BIFUNCTIONAL PURINE BIOSYNTHESIS PROTEIN PURH"/>
    <property type="match status" value="1"/>
</dbReference>
<evidence type="ECO:0000256" key="8">
    <source>
        <dbReference type="ARBA" id="ARBA00050488"/>
    </source>
</evidence>
<dbReference type="Proteomes" id="UP000006804">
    <property type="component" value="Chromosome"/>
</dbReference>
<dbReference type="SMART" id="SM00798">
    <property type="entry name" value="AICARFT_IMPCHas"/>
    <property type="match status" value="1"/>
</dbReference>
<reference evidence="12 13" key="1">
    <citation type="submission" date="2010-11" db="EMBL/GenBank/DDBJ databases">
        <title>The complete genome of Thermotoga thermarum DSM 5069.</title>
        <authorList>
            <consortium name="US DOE Joint Genome Institute (JGI-PGF)"/>
            <person name="Lucas S."/>
            <person name="Copeland A."/>
            <person name="Lapidus A."/>
            <person name="Bruce D."/>
            <person name="Goodwin L."/>
            <person name="Pitluck S."/>
            <person name="Kyrpides N."/>
            <person name="Mavromatis K."/>
            <person name="Ivanova N."/>
            <person name="Zeytun A."/>
            <person name="Brettin T."/>
            <person name="Detter J.C."/>
            <person name="Tapia R."/>
            <person name="Han C."/>
            <person name="Land M."/>
            <person name="Hauser L."/>
            <person name="Markowitz V."/>
            <person name="Cheng J.-F."/>
            <person name="Hugenholtz P."/>
            <person name="Woyke T."/>
            <person name="Wu D."/>
            <person name="Spring S."/>
            <person name="Schroeder M."/>
            <person name="Brambilla E."/>
            <person name="Klenk H.-P."/>
            <person name="Eisen J.A."/>
        </authorList>
    </citation>
    <scope>NUCLEOTIDE SEQUENCE [LARGE SCALE GENOMIC DNA]</scope>
    <source>
        <strain evidence="12 13">DSM 5069</strain>
    </source>
</reference>
<dbReference type="HOGENOM" id="CLU_016316_5_2_0"/>
<dbReference type="Pfam" id="PF01808">
    <property type="entry name" value="AICARFT_IMPCHas"/>
    <property type="match status" value="1"/>
</dbReference>
<gene>
    <name evidence="10" type="primary">purH</name>
    <name evidence="12" type="ORF">Theth_0462</name>
</gene>
<dbReference type="NCBIfam" id="NF002049">
    <property type="entry name" value="PRK00881.1"/>
    <property type="match status" value="1"/>
</dbReference>
<dbReference type="PIRSF" id="PIRSF000414">
    <property type="entry name" value="AICARFT_IMPCHas"/>
    <property type="match status" value="1"/>
</dbReference>
<evidence type="ECO:0000256" key="1">
    <source>
        <dbReference type="ARBA" id="ARBA00004844"/>
    </source>
</evidence>
<evidence type="ECO:0000256" key="7">
    <source>
        <dbReference type="ARBA" id="ARBA00023268"/>
    </source>
</evidence>
<comment type="pathway">
    <text evidence="2 10">Purine metabolism; IMP biosynthesis via de novo pathway; 5-formamido-1-(5-phospho-D-ribosyl)imidazole-4-carboxamide from 5-amino-1-(5-phospho-D-ribosyl)imidazole-4-carboxamide (10-formyl THF route): step 1/1.</text>
</comment>
<dbReference type="SUPFAM" id="SSF53927">
    <property type="entry name" value="Cytidine deaminase-like"/>
    <property type="match status" value="1"/>
</dbReference>
<dbReference type="InterPro" id="IPR011607">
    <property type="entry name" value="MGS-like_dom"/>
</dbReference>
<keyword evidence="6 10" id="KW-0378">Hydrolase</keyword>
<evidence type="ECO:0000256" key="4">
    <source>
        <dbReference type="ARBA" id="ARBA00022679"/>
    </source>
</evidence>
<keyword evidence="5 10" id="KW-0658">Purine biosynthesis</keyword>
<dbReference type="InterPro" id="IPR002695">
    <property type="entry name" value="PurH-like"/>
</dbReference>